<dbReference type="AlphaFoldDB" id="A0A5P1EQB4"/>
<name>A0A5P1EQB4_ASPOF</name>
<dbReference type="Proteomes" id="UP000243459">
    <property type="component" value="Chromosome 5"/>
</dbReference>
<feature type="transmembrane region" description="Helical" evidence="1">
    <location>
        <begin position="114"/>
        <end position="144"/>
    </location>
</feature>
<feature type="transmembrane region" description="Helical" evidence="1">
    <location>
        <begin position="6"/>
        <end position="29"/>
    </location>
</feature>
<dbReference type="OMA" id="QSAWINH"/>
<dbReference type="InterPro" id="IPR006747">
    <property type="entry name" value="DUF599"/>
</dbReference>
<dbReference type="PANTHER" id="PTHR31881">
    <property type="match status" value="1"/>
</dbReference>
<protein>
    <recommendedName>
        <fullName evidence="4">DUF599 domain-containing protein</fullName>
    </recommendedName>
</protein>
<keyword evidence="3" id="KW-1185">Reference proteome</keyword>
<dbReference type="OrthoDB" id="761598at2759"/>
<sequence>MEWRNFYLDLILVPSAILSSLFYHVWLWYTVKRRPDRTYIAMNAAGQSAWINHILTDNDKKNVLAIQTLRNNIMGATLTATTSVLICCGLLAFASKDYDADKPDKLKIESKCSFLLLAFLSVFLCQTLSIACLTQVNILINILAGDTTPVRRYRVTELLGKGIFLCNVGNRVFFSTLPLVLWIFGPVLVFVCSVGVVVVLYSVDVVGDEKGAVGAEGGGMVQP</sequence>
<dbReference type="Gramene" id="ONK68126">
    <property type="protein sequence ID" value="ONK68126"/>
    <property type="gene ID" value="A4U43_C05F7710"/>
</dbReference>
<evidence type="ECO:0000313" key="2">
    <source>
        <dbReference type="EMBL" id="ONK68126.1"/>
    </source>
</evidence>
<accession>A0A5P1EQB4</accession>
<organism evidence="2 3">
    <name type="scientific">Asparagus officinalis</name>
    <name type="common">Garden asparagus</name>
    <dbReference type="NCBI Taxonomy" id="4686"/>
    <lineage>
        <taxon>Eukaryota</taxon>
        <taxon>Viridiplantae</taxon>
        <taxon>Streptophyta</taxon>
        <taxon>Embryophyta</taxon>
        <taxon>Tracheophyta</taxon>
        <taxon>Spermatophyta</taxon>
        <taxon>Magnoliopsida</taxon>
        <taxon>Liliopsida</taxon>
        <taxon>Asparagales</taxon>
        <taxon>Asparagaceae</taxon>
        <taxon>Asparagoideae</taxon>
        <taxon>Asparagus</taxon>
    </lineage>
</organism>
<evidence type="ECO:0000256" key="1">
    <source>
        <dbReference type="SAM" id="Phobius"/>
    </source>
</evidence>
<evidence type="ECO:0000313" key="3">
    <source>
        <dbReference type="Proteomes" id="UP000243459"/>
    </source>
</evidence>
<evidence type="ECO:0008006" key="4">
    <source>
        <dbReference type="Google" id="ProtNLM"/>
    </source>
</evidence>
<feature type="transmembrane region" description="Helical" evidence="1">
    <location>
        <begin position="73"/>
        <end position="94"/>
    </location>
</feature>
<feature type="transmembrane region" description="Helical" evidence="1">
    <location>
        <begin position="179"/>
        <end position="201"/>
    </location>
</feature>
<proteinExistence type="predicted"/>
<dbReference type="EMBL" id="CM007385">
    <property type="protein sequence ID" value="ONK68126.1"/>
    <property type="molecule type" value="Genomic_DNA"/>
</dbReference>
<gene>
    <name evidence="2" type="ORF">A4U43_C05F7710</name>
</gene>
<keyword evidence="1" id="KW-0472">Membrane</keyword>
<keyword evidence="1" id="KW-1133">Transmembrane helix</keyword>
<keyword evidence="1" id="KW-0812">Transmembrane</keyword>
<reference evidence="3" key="1">
    <citation type="journal article" date="2017" name="Nat. Commun.">
        <title>The asparagus genome sheds light on the origin and evolution of a young Y chromosome.</title>
        <authorList>
            <person name="Harkess A."/>
            <person name="Zhou J."/>
            <person name="Xu C."/>
            <person name="Bowers J.E."/>
            <person name="Van der Hulst R."/>
            <person name="Ayyampalayam S."/>
            <person name="Mercati F."/>
            <person name="Riccardi P."/>
            <person name="McKain M.R."/>
            <person name="Kakrana A."/>
            <person name="Tang H."/>
            <person name="Ray J."/>
            <person name="Groenendijk J."/>
            <person name="Arikit S."/>
            <person name="Mathioni S.M."/>
            <person name="Nakano M."/>
            <person name="Shan H."/>
            <person name="Telgmann-Rauber A."/>
            <person name="Kanno A."/>
            <person name="Yue Z."/>
            <person name="Chen H."/>
            <person name="Li W."/>
            <person name="Chen Y."/>
            <person name="Xu X."/>
            <person name="Zhang Y."/>
            <person name="Luo S."/>
            <person name="Chen H."/>
            <person name="Gao J."/>
            <person name="Mao Z."/>
            <person name="Pires J.C."/>
            <person name="Luo M."/>
            <person name="Kudrna D."/>
            <person name="Wing R.A."/>
            <person name="Meyers B.C."/>
            <person name="Yi K."/>
            <person name="Kong H."/>
            <person name="Lavrijsen P."/>
            <person name="Sunseri F."/>
            <person name="Falavigna A."/>
            <person name="Ye Y."/>
            <person name="Leebens-Mack J.H."/>
            <person name="Chen G."/>
        </authorList>
    </citation>
    <scope>NUCLEOTIDE SEQUENCE [LARGE SCALE GENOMIC DNA]</scope>
    <source>
        <strain evidence="3">cv. DH0086</strain>
    </source>
</reference>
<dbReference type="Pfam" id="PF04654">
    <property type="entry name" value="DUF599"/>
    <property type="match status" value="1"/>
</dbReference>
<dbReference type="PANTHER" id="PTHR31881:SF6">
    <property type="entry name" value="OS09G0494600 PROTEIN"/>
    <property type="match status" value="1"/>
</dbReference>